<feature type="region of interest" description="Disordered" evidence="1">
    <location>
        <begin position="226"/>
        <end position="279"/>
    </location>
</feature>
<accession>A0A9P1CH80</accession>
<evidence type="ECO:0000313" key="2">
    <source>
        <dbReference type="EMBL" id="CAI3992222.1"/>
    </source>
</evidence>
<name>A0A9P1CH80_9DINO</name>
<dbReference type="EMBL" id="CAMXCT020001684">
    <property type="protein sequence ID" value="CAL1145597.1"/>
    <property type="molecule type" value="Genomic_DNA"/>
</dbReference>
<dbReference type="OrthoDB" id="433587at2759"/>
<gene>
    <name evidence="2" type="ORF">C1SCF055_LOCUS19065</name>
</gene>
<dbReference type="Proteomes" id="UP001152797">
    <property type="component" value="Unassembled WGS sequence"/>
</dbReference>
<feature type="compositionally biased region" description="Basic and acidic residues" evidence="1">
    <location>
        <begin position="138"/>
        <end position="165"/>
    </location>
</feature>
<keyword evidence="4" id="KW-1185">Reference proteome</keyword>
<proteinExistence type="predicted"/>
<evidence type="ECO:0000313" key="3">
    <source>
        <dbReference type="EMBL" id="CAL4779534.1"/>
    </source>
</evidence>
<dbReference type="EMBL" id="CAMXCT030001684">
    <property type="protein sequence ID" value="CAL4779534.1"/>
    <property type="molecule type" value="Genomic_DNA"/>
</dbReference>
<feature type="region of interest" description="Disordered" evidence="1">
    <location>
        <begin position="124"/>
        <end position="204"/>
    </location>
</feature>
<protein>
    <submittedName>
        <fullName evidence="3">1,4-alpha-glucan branching enzyme GlgB</fullName>
    </submittedName>
</protein>
<evidence type="ECO:0000256" key="1">
    <source>
        <dbReference type="SAM" id="MobiDB-lite"/>
    </source>
</evidence>
<reference evidence="2" key="1">
    <citation type="submission" date="2022-10" db="EMBL/GenBank/DDBJ databases">
        <authorList>
            <person name="Chen Y."/>
            <person name="Dougan E. K."/>
            <person name="Chan C."/>
            <person name="Rhodes N."/>
            <person name="Thang M."/>
        </authorList>
    </citation>
    <scope>NUCLEOTIDE SEQUENCE</scope>
</reference>
<evidence type="ECO:0000313" key="4">
    <source>
        <dbReference type="Proteomes" id="UP001152797"/>
    </source>
</evidence>
<dbReference type="AlphaFoldDB" id="A0A9P1CH80"/>
<reference evidence="3 4" key="2">
    <citation type="submission" date="2024-05" db="EMBL/GenBank/DDBJ databases">
        <authorList>
            <person name="Chen Y."/>
            <person name="Shah S."/>
            <person name="Dougan E. K."/>
            <person name="Thang M."/>
            <person name="Chan C."/>
        </authorList>
    </citation>
    <scope>NUCLEOTIDE SEQUENCE [LARGE SCALE GENOMIC DNA]</scope>
</reference>
<comment type="caution">
    <text evidence="2">The sequence shown here is derived from an EMBL/GenBank/DDBJ whole genome shotgun (WGS) entry which is preliminary data.</text>
</comment>
<dbReference type="EMBL" id="CAMXCT010001684">
    <property type="protein sequence ID" value="CAI3992222.1"/>
    <property type="molecule type" value="Genomic_DNA"/>
</dbReference>
<sequence length="647" mass="73099">MPAKEYVKKKLQEVESGDYRAEELSEVVSRDEVDPDSLLPRWDSKGNLMVRRGSTKAKEQSMRNAYQMVAPRHTNRPELQGEYVKVFEDFKDYLLGEHVFGLYAKDADSMQDRHFTTPLALFAKRPSGVQPPGQGEYGEAKEQRFEAKGGKDKGHEETIPEETRKGSLYGTSGRLGKTKKEWYLGPLPKKAGQPPTPDNSSTTAAAWPPALCEWVAIQILASFGQNSEKGGSQETKSKKRTFEEDEGSENPEKKRAAGSGSRIQTLLTQGREEKAPQDVASGRVPRLKLMGRLLEMAGDKDYEFSLWPRVYMTEKPHYPLAKEHEDHVRQHLEEEVKEGLIDKMSRRAFEEKFGEERAVAAFPVLVEDEAWGGRPDGGDQRGGGQRVITFYTVDEVIARMAQKERTAKALPLLSLYKEIQALKEQRSREKKDGKFGKACQSDMGRAIGEAQKKLVIFRIFKITVITDQKTPIEMTRFAVGRNFLWLKGPEIVGPMKAVAEEMDFQLQLLDDVPEACAVSYDDVQLLADATHPNPKHVLGVQVMGPFVVLRCWVSGAEAVSVINELEIFLPECSDAKEDPPEKVPLLPVYHCPPECPWLFERAFLYTGKEDKSQLQHWNYDISVQCLVSFKVKTPRSGKHCWVSKFIF</sequence>
<organism evidence="2">
    <name type="scientific">Cladocopium goreaui</name>
    <dbReference type="NCBI Taxonomy" id="2562237"/>
    <lineage>
        <taxon>Eukaryota</taxon>
        <taxon>Sar</taxon>
        <taxon>Alveolata</taxon>
        <taxon>Dinophyceae</taxon>
        <taxon>Suessiales</taxon>
        <taxon>Symbiodiniaceae</taxon>
        <taxon>Cladocopium</taxon>
    </lineage>
</organism>